<keyword evidence="2" id="KW-1185">Reference proteome</keyword>
<sequence length="281" mass="32842">MENNGQSMSSAVECMMHSWLDAWRSLNGDCLLITTTAWRFKNLIFLAAKQIYCYEMILQERKIVNDSFIKCITTAEEISSKRRTRQSRLSNENQRMLRQLLCLKGELSERQKALVKTKLELHCLRQRLRQQAFRTSRMASRLEENKLLTEKLLERNVKLNERTRELLELYRTRALMFVYKLIGMTQELLATKTRSKAFADASAHLKSKNKKLQLRQRMLINKYTTLVAQATAPKDAQDANYGLVHMALHYMACLWECVSSLGQCPKLEGPNRRFQWALSLI</sequence>
<name>B4M7F3_DROVI</name>
<dbReference type="KEGG" id="dvi:6633516"/>
<dbReference type="OrthoDB" id="7829422at2759"/>
<dbReference type="Proteomes" id="UP000008792">
    <property type="component" value="Unassembled WGS sequence"/>
</dbReference>
<proteinExistence type="predicted"/>
<dbReference type="AlphaFoldDB" id="B4M7F3"/>
<gene>
    <name evidence="1" type="primary">Dvir\GJ16977</name>
    <name evidence="1" type="ORF">Dvir_GJ16977</name>
</gene>
<dbReference type="eggNOG" id="ENOG502TC1V">
    <property type="taxonomic scope" value="Eukaryota"/>
</dbReference>
<organism evidence="1 2">
    <name type="scientific">Drosophila virilis</name>
    <name type="common">Fruit fly</name>
    <dbReference type="NCBI Taxonomy" id="7244"/>
    <lineage>
        <taxon>Eukaryota</taxon>
        <taxon>Metazoa</taxon>
        <taxon>Ecdysozoa</taxon>
        <taxon>Arthropoda</taxon>
        <taxon>Hexapoda</taxon>
        <taxon>Insecta</taxon>
        <taxon>Pterygota</taxon>
        <taxon>Neoptera</taxon>
        <taxon>Endopterygota</taxon>
        <taxon>Diptera</taxon>
        <taxon>Brachycera</taxon>
        <taxon>Muscomorpha</taxon>
        <taxon>Ephydroidea</taxon>
        <taxon>Drosophilidae</taxon>
        <taxon>Drosophila</taxon>
    </lineage>
</organism>
<dbReference type="HOGENOM" id="CLU_1422894_0_0_1"/>
<accession>B4M7F3</accession>
<protein>
    <submittedName>
        <fullName evidence="1">Uncharacterized protein, isoform B</fullName>
    </submittedName>
</protein>
<reference evidence="1 2" key="1">
    <citation type="journal article" date="2007" name="Nature">
        <title>Evolution of genes and genomes on the Drosophila phylogeny.</title>
        <authorList>
            <consortium name="Drosophila 12 Genomes Consortium"/>
            <person name="Clark A.G."/>
            <person name="Eisen M.B."/>
            <person name="Smith D.R."/>
            <person name="Bergman C.M."/>
            <person name="Oliver B."/>
            <person name="Markow T.A."/>
            <person name="Kaufman T.C."/>
            <person name="Kellis M."/>
            <person name="Gelbart W."/>
            <person name="Iyer V.N."/>
            <person name="Pollard D.A."/>
            <person name="Sackton T.B."/>
            <person name="Larracuente A.M."/>
            <person name="Singh N.D."/>
            <person name="Abad J.P."/>
            <person name="Abt D.N."/>
            <person name="Adryan B."/>
            <person name="Aguade M."/>
            <person name="Akashi H."/>
            <person name="Anderson W.W."/>
            <person name="Aquadro C.F."/>
            <person name="Ardell D.H."/>
            <person name="Arguello R."/>
            <person name="Artieri C.G."/>
            <person name="Barbash D.A."/>
            <person name="Barker D."/>
            <person name="Barsanti P."/>
            <person name="Batterham P."/>
            <person name="Batzoglou S."/>
            <person name="Begun D."/>
            <person name="Bhutkar A."/>
            <person name="Blanco E."/>
            <person name="Bosak S.A."/>
            <person name="Bradley R.K."/>
            <person name="Brand A.D."/>
            <person name="Brent M.R."/>
            <person name="Brooks A.N."/>
            <person name="Brown R.H."/>
            <person name="Butlin R.K."/>
            <person name="Caggese C."/>
            <person name="Calvi B.R."/>
            <person name="Bernardo de Carvalho A."/>
            <person name="Caspi A."/>
            <person name="Castrezana S."/>
            <person name="Celniker S.E."/>
            <person name="Chang J.L."/>
            <person name="Chapple C."/>
            <person name="Chatterji S."/>
            <person name="Chinwalla A."/>
            <person name="Civetta A."/>
            <person name="Clifton S.W."/>
            <person name="Comeron J.M."/>
            <person name="Costello J.C."/>
            <person name="Coyne J.A."/>
            <person name="Daub J."/>
            <person name="David R.G."/>
            <person name="Delcher A.L."/>
            <person name="Delehaunty K."/>
            <person name="Do C.B."/>
            <person name="Ebling H."/>
            <person name="Edwards K."/>
            <person name="Eickbush T."/>
            <person name="Evans J.D."/>
            <person name="Filipski A."/>
            <person name="Findeiss S."/>
            <person name="Freyhult E."/>
            <person name="Fulton L."/>
            <person name="Fulton R."/>
            <person name="Garcia A.C."/>
            <person name="Gardiner A."/>
            <person name="Garfield D.A."/>
            <person name="Garvin B.E."/>
            <person name="Gibson G."/>
            <person name="Gilbert D."/>
            <person name="Gnerre S."/>
            <person name="Godfrey J."/>
            <person name="Good R."/>
            <person name="Gotea V."/>
            <person name="Gravely B."/>
            <person name="Greenberg A.J."/>
            <person name="Griffiths-Jones S."/>
            <person name="Gross S."/>
            <person name="Guigo R."/>
            <person name="Gustafson E.A."/>
            <person name="Haerty W."/>
            <person name="Hahn M.W."/>
            <person name="Halligan D.L."/>
            <person name="Halpern A.L."/>
            <person name="Halter G.M."/>
            <person name="Han M.V."/>
            <person name="Heger A."/>
            <person name="Hillier L."/>
            <person name="Hinrichs A.S."/>
            <person name="Holmes I."/>
            <person name="Hoskins R.A."/>
            <person name="Hubisz M.J."/>
            <person name="Hultmark D."/>
            <person name="Huntley M.A."/>
            <person name="Jaffe D.B."/>
            <person name="Jagadeeshan S."/>
            <person name="Jeck W.R."/>
            <person name="Johnson J."/>
            <person name="Jones C.D."/>
            <person name="Jordan W.C."/>
            <person name="Karpen G.H."/>
            <person name="Kataoka E."/>
            <person name="Keightley P.D."/>
            <person name="Kheradpour P."/>
            <person name="Kirkness E.F."/>
            <person name="Koerich L.B."/>
            <person name="Kristiansen K."/>
            <person name="Kudrna D."/>
            <person name="Kulathinal R.J."/>
            <person name="Kumar S."/>
            <person name="Kwok R."/>
            <person name="Lander E."/>
            <person name="Langley C.H."/>
            <person name="Lapoint R."/>
            <person name="Lazzaro B.P."/>
            <person name="Lee S.J."/>
            <person name="Levesque L."/>
            <person name="Li R."/>
            <person name="Lin C.F."/>
            <person name="Lin M.F."/>
            <person name="Lindblad-Toh K."/>
            <person name="Llopart A."/>
            <person name="Long M."/>
            <person name="Low L."/>
            <person name="Lozovsky E."/>
            <person name="Lu J."/>
            <person name="Luo M."/>
            <person name="Machado C.A."/>
            <person name="Makalowski W."/>
            <person name="Marzo M."/>
            <person name="Matsuda M."/>
            <person name="Matzkin L."/>
            <person name="McAllister B."/>
            <person name="McBride C.S."/>
            <person name="McKernan B."/>
            <person name="McKernan K."/>
            <person name="Mendez-Lago M."/>
            <person name="Minx P."/>
            <person name="Mollenhauer M.U."/>
            <person name="Montooth K."/>
            <person name="Mount S.M."/>
            <person name="Mu X."/>
            <person name="Myers E."/>
            <person name="Negre B."/>
            <person name="Newfeld S."/>
            <person name="Nielsen R."/>
            <person name="Noor M.A."/>
            <person name="O'Grady P."/>
            <person name="Pachter L."/>
            <person name="Papaceit M."/>
            <person name="Parisi M.J."/>
            <person name="Parisi M."/>
            <person name="Parts L."/>
            <person name="Pedersen J.S."/>
            <person name="Pesole G."/>
            <person name="Phillippy A.M."/>
            <person name="Ponting C.P."/>
            <person name="Pop M."/>
            <person name="Porcelli D."/>
            <person name="Powell J.R."/>
            <person name="Prohaska S."/>
            <person name="Pruitt K."/>
            <person name="Puig M."/>
            <person name="Quesneville H."/>
            <person name="Ram K.R."/>
            <person name="Rand D."/>
            <person name="Rasmussen M.D."/>
            <person name="Reed L.K."/>
            <person name="Reenan R."/>
            <person name="Reily A."/>
            <person name="Remington K.A."/>
            <person name="Rieger T.T."/>
            <person name="Ritchie M.G."/>
            <person name="Robin C."/>
            <person name="Rogers Y.H."/>
            <person name="Rohde C."/>
            <person name="Rozas J."/>
            <person name="Rubenfield M.J."/>
            <person name="Ruiz A."/>
            <person name="Russo S."/>
            <person name="Salzberg S.L."/>
            <person name="Sanchez-Gracia A."/>
            <person name="Saranga D.J."/>
            <person name="Sato H."/>
            <person name="Schaeffer S.W."/>
            <person name="Schatz M.C."/>
            <person name="Schlenke T."/>
            <person name="Schwartz R."/>
            <person name="Segarra C."/>
            <person name="Singh R.S."/>
            <person name="Sirot L."/>
            <person name="Sirota M."/>
            <person name="Sisneros N.B."/>
            <person name="Smith C.D."/>
            <person name="Smith T.F."/>
            <person name="Spieth J."/>
            <person name="Stage D.E."/>
            <person name="Stark A."/>
            <person name="Stephan W."/>
            <person name="Strausberg R.L."/>
            <person name="Strempel S."/>
            <person name="Sturgill D."/>
            <person name="Sutton G."/>
            <person name="Sutton G.G."/>
            <person name="Tao W."/>
            <person name="Teichmann S."/>
            <person name="Tobari Y.N."/>
            <person name="Tomimura Y."/>
            <person name="Tsolas J.M."/>
            <person name="Valente V.L."/>
            <person name="Venter E."/>
            <person name="Venter J.C."/>
            <person name="Vicario S."/>
            <person name="Vieira F.G."/>
            <person name="Vilella A.J."/>
            <person name="Villasante A."/>
            <person name="Walenz B."/>
            <person name="Wang J."/>
            <person name="Wasserman M."/>
            <person name="Watts T."/>
            <person name="Wilson D."/>
            <person name="Wilson R.K."/>
            <person name="Wing R.A."/>
            <person name="Wolfner M.F."/>
            <person name="Wong A."/>
            <person name="Wong G.K."/>
            <person name="Wu C.I."/>
            <person name="Wu G."/>
            <person name="Yamamoto D."/>
            <person name="Yang H.P."/>
            <person name="Yang S.P."/>
            <person name="Yorke J.A."/>
            <person name="Yoshida K."/>
            <person name="Zdobnov E."/>
            <person name="Zhang P."/>
            <person name="Zhang Y."/>
            <person name="Zimin A.V."/>
            <person name="Baldwin J."/>
            <person name="Abdouelleil A."/>
            <person name="Abdulkadir J."/>
            <person name="Abebe A."/>
            <person name="Abera B."/>
            <person name="Abreu J."/>
            <person name="Acer S.C."/>
            <person name="Aftuck L."/>
            <person name="Alexander A."/>
            <person name="An P."/>
            <person name="Anderson E."/>
            <person name="Anderson S."/>
            <person name="Arachi H."/>
            <person name="Azer M."/>
            <person name="Bachantsang P."/>
            <person name="Barry A."/>
            <person name="Bayul T."/>
            <person name="Berlin A."/>
            <person name="Bessette D."/>
            <person name="Bloom T."/>
            <person name="Blye J."/>
            <person name="Boguslavskiy L."/>
            <person name="Bonnet C."/>
            <person name="Boukhgalter B."/>
            <person name="Bourzgui I."/>
            <person name="Brown A."/>
            <person name="Cahill P."/>
            <person name="Channer S."/>
            <person name="Cheshatsang Y."/>
            <person name="Chuda L."/>
            <person name="Citroen M."/>
            <person name="Collymore A."/>
            <person name="Cooke P."/>
            <person name="Costello M."/>
            <person name="D'Aco K."/>
            <person name="Daza R."/>
            <person name="De Haan G."/>
            <person name="DeGray S."/>
            <person name="DeMaso C."/>
            <person name="Dhargay N."/>
            <person name="Dooley K."/>
            <person name="Dooley E."/>
            <person name="Doricent M."/>
            <person name="Dorje P."/>
            <person name="Dorjee K."/>
            <person name="Dupes A."/>
            <person name="Elong R."/>
            <person name="Falk J."/>
            <person name="Farina A."/>
            <person name="Faro S."/>
            <person name="Ferguson D."/>
            <person name="Fisher S."/>
            <person name="Foley C.D."/>
            <person name="Franke A."/>
            <person name="Friedrich D."/>
            <person name="Gadbois L."/>
            <person name="Gearin G."/>
            <person name="Gearin C.R."/>
            <person name="Giannoukos G."/>
            <person name="Goode T."/>
            <person name="Graham J."/>
            <person name="Grandbois E."/>
            <person name="Grewal S."/>
            <person name="Gyaltsen K."/>
            <person name="Hafez N."/>
            <person name="Hagos B."/>
            <person name="Hall J."/>
            <person name="Henson C."/>
            <person name="Hollinger A."/>
            <person name="Honan T."/>
            <person name="Huard M.D."/>
            <person name="Hughes L."/>
            <person name="Hurhula B."/>
            <person name="Husby M.E."/>
            <person name="Kamat A."/>
            <person name="Kanga B."/>
            <person name="Kashin S."/>
            <person name="Khazanovich D."/>
            <person name="Kisner P."/>
            <person name="Lance K."/>
            <person name="Lara M."/>
            <person name="Lee W."/>
            <person name="Lennon N."/>
            <person name="Letendre F."/>
            <person name="LeVine R."/>
            <person name="Lipovsky A."/>
            <person name="Liu X."/>
            <person name="Liu J."/>
            <person name="Liu S."/>
            <person name="Lokyitsang T."/>
            <person name="Lokyitsang Y."/>
            <person name="Lubonja R."/>
            <person name="Lui A."/>
            <person name="MacDonald P."/>
            <person name="Magnisalis V."/>
            <person name="Maru K."/>
            <person name="Matthews C."/>
            <person name="McCusker W."/>
            <person name="McDonough S."/>
            <person name="Mehta T."/>
            <person name="Meldrim J."/>
            <person name="Meneus L."/>
            <person name="Mihai O."/>
            <person name="Mihalev A."/>
            <person name="Mihova T."/>
            <person name="Mittelman R."/>
            <person name="Mlenga V."/>
            <person name="Montmayeur A."/>
            <person name="Mulrain L."/>
            <person name="Navidi A."/>
            <person name="Naylor J."/>
            <person name="Negash T."/>
            <person name="Nguyen T."/>
            <person name="Nguyen N."/>
            <person name="Nicol R."/>
            <person name="Norbu C."/>
            <person name="Norbu N."/>
            <person name="Novod N."/>
            <person name="O'Neill B."/>
            <person name="Osman S."/>
            <person name="Markiewicz E."/>
            <person name="Oyono O.L."/>
            <person name="Patti C."/>
            <person name="Phunkhang P."/>
            <person name="Pierre F."/>
            <person name="Priest M."/>
            <person name="Raghuraman S."/>
            <person name="Rege F."/>
            <person name="Reyes R."/>
            <person name="Rise C."/>
            <person name="Rogov P."/>
            <person name="Ross K."/>
            <person name="Ryan E."/>
            <person name="Settipalli S."/>
            <person name="Shea T."/>
            <person name="Sherpa N."/>
            <person name="Shi L."/>
            <person name="Shih D."/>
            <person name="Sparrow T."/>
            <person name="Spaulding J."/>
            <person name="Stalker J."/>
            <person name="Stange-Thomann N."/>
            <person name="Stavropoulos S."/>
            <person name="Stone C."/>
            <person name="Strader C."/>
            <person name="Tesfaye S."/>
            <person name="Thomson T."/>
            <person name="Thoulutsang Y."/>
            <person name="Thoulutsang D."/>
            <person name="Topham K."/>
            <person name="Topping I."/>
            <person name="Tsamla T."/>
            <person name="Vassiliev H."/>
            <person name="Vo A."/>
            <person name="Wangchuk T."/>
            <person name="Wangdi T."/>
            <person name="Weiand M."/>
            <person name="Wilkinson J."/>
            <person name="Wilson A."/>
            <person name="Yadav S."/>
            <person name="Young G."/>
            <person name="Yu Q."/>
            <person name="Zembek L."/>
            <person name="Zhong D."/>
            <person name="Zimmer A."/>
            <person name="Zwirko Z."/>
            <person name="Jaffe D.B."/>
            <person name="Alvarez P."/>
            <person name="Brockman W."/>
            <person name="Butler J."/>
            <person name="Chin C."/>
            <person name="Gnerre S."/>
            <person name="Grabherr M."/>
            <person name="Kleber M."/>
            <person name="Mauceli E."/>
            <person name="MacCallum I."/>
        </authorList>
    </citation>
    <scope>NUCLEOTIDE SEQUENCE [LARGE SCALE GENOMIC DNA]</scope>
    <source>
        <strain evidence="2">Tucson 15010-1051.87</strain>
    </source>
</reference>
<dbReference type="InParanoid" id="B4M7F3"/>
<dbReference type="EMBL" id="CH940653">
    <property type="protein sequence ID" value="EDW62720.2"/>
    <property type="molecule type" value="Genomic_DNA"/>
</dbReference>
<evidence type="ECO:0000313" key="1">
    <source>
        <dbReference type="EMBL" id="EDW62720.2"/>
    </source>
</evidence>
<evidence type="ECO:0000313" key="2">
    <source>
        <dbReference type="Proteomes" id="UP000008792"/>
    </source>
</evidence>